<reference evidence="12 13" key="1">
    <citation type="submission" date="2019-08" db="EMBL/GenBank/DDBJ databases">
        <title>In-depth cultivation of the pig gut microbiome towards novel bacterial diversity and tailored functional studies.</title>
        <authorList>
            <person name="Wylensek D."/>
            <person name="Hitch T.C.A."/>
            <person name="Clavel T."/>
        </authorList>
    </citation>
    <scope>NUCLEOTIDE SEQUENCE [LARGE SCALE GENOMIC DNA]</scope>
    <source>
        <strain evidence="12 13">WCA-389-WT-23B</strain>
    </source>
</reference>
<dbReference type="Gene3D" id="3.40.50.2300">
    <property type="match status" value="1"/>
</dbReference>
<feature type="domain" description="Response regulatory" evidence="10">
    <location>
        <begin position="2"/>
        <end position="114"/>
    </location>
</feature>
<keyword evidence="6" id="KW-0804">Transcription</keyword>
<proteinExistence type="predicted"/>
<dbReference type="SMART" id="SM00862">
    <property type="entry name" value="Trans_reg_C"/>
    <property type="match status" value="1"/>
</dbReference>
<feature type="modified residue" description="4-aspartylphosphate" evidence="8">
    <location>
        <position position="51"/>
    </location>
</feature>
<keyword evidence="3" id="KW-0902">Two-component regulatory system</keyword>
<dbReference type="Gene3D" id="6.10.250.690">
    <property type="match status" value="1"/>
</dbReference>
<dbReference type="CDD" id="cd17574">
    <property type="entry name" value="REC_OmpR"/>
    <property type="match status" value="1"/>
</dbReference>
<evidence type="ECO:0000256" key="3">
    <source>
        <dbReference type="ARBA" id="ARBA00023012"/>
    </source>
</evidence>
<dbReference type="PANTHER" id="PTHR48111">
    <property type="entry name" value="REGULATOR OF RPOS"/>
    <property type="match status" value="1"/>
</dbReference>
<gene>
    <name evidence="12" type="ORF">FYJ45_24705</name>
</gene>
<dbReference type="InterPro" id="IPR039420">
    <property type="entry name" value="WalR-like"/>
</dbReference>
<evidence type="ECO:0000256" key="4">
    <source>
        <dbReference type="ARBA" id="ARBA00023015"/>
    </source>
</evidence>
<comment type="caution">
    <text evidence="12">The sequence shown here is derived from an EMBL/GenBank/DDBJ whole genome shotgun (WGS) entry which is preliminary data.</text>
</comment>
<dbReference type="Gene3D" id="1.10.10.10">
    <property type="entry name" value="Winged helix-like DNA-binding domain superfamily/Winged helix DNA-binding domain"/>
    <property type="match status" value="1"/>
</dbReference>
<evidence type="ECO:0000259" key="10">
    <source>
        <dbReference type="PROSITE" id="PS50110"/>
    </source>
</evidence>
<evidence type="ECO:0000256" key="8">
    <source>
        <dbReference type="PROSITE-ProRule" id="PRU00169"/>
    </source>
</evidence>
<evidence type="ECO:0000313" key="13">
    <source>
        <dbReference type="Proteomes" id="UP000436047"/>
    </source>
</evidence>
<comment type="function">
    <text evidence="7">May play the central regulatory role in sporulation. It may be an element of the effector pathway responsible for the activation of sporulation genes in response to nutritional stress. Spo0A may act in concert with spo0H (a sigma factor) to control the expression of some genes that are critical to the sporulation process.</text>
</comment>
<keyword evidence="4" id="KW-0805">Transcription regulation</keyword>
<feature type="domain" description="OmpR/PhoB-type" evidence="11">
    <location>
        <begin position="121"/>
        <end position="216"/>
    </location>
</feature>
<dbReference type="EMBL" id="VUMI01000062">
    <property type="protein sequence ID" value="MSS91318.1"/>
    <property type="molecule type" value="Genomic_DNA"/>
</dbReference>
<dbReference type="InterPro" id="IPR011006">
    <property type="entry name" value="CheY-like_superfamily"/>
</dbReference>
<dbReference type="GO" id="GO:0000156">
    <property type="term" value="F:phosphorelay response regulator activity"/>
    <property type="evidence" value="ECO:0007669"/>
    <property type="project" value="TreeGrafter"/>
</dbReference>
<dbReference type="InterPro" id="IPR001867">
    <property type="entry name" value="OmpR/PhoB-type_DNA-bd"/>
</dbReference>
<keyword evidence="13" id="KW-1185">Reference proteome</keyword>
<dbReference type="InterPro" id="IPR001789">
    <property type="entry name" value="Sig_transdc_resp-reg_receiver"/>
</dbReference>
<evidence type="ECO:0000256" key="5">
    <source>
        <dbReference type="ARBA" id="ARBA00023125"/>
    </source>
</evidence>
<name>A0A6N7WPE5_9FIRM</name>
<accession>A0A6N7WPE5</accession>
<dbReference type="InterPro" id="IPR036388">
    <property type="entry name" value="WH-like_DNA-bd_sf"/>
</dbReference>
<dbReference type="CDD" id="cd00383">
    <property type="entry name" value="trans_reg_C"/>
    <property type="match status" value="1"/>
</dbReference>
<dbReference type="AlphaFoldDB" id="A0A6N7WPE5"/>
<keyword evidence="5 9" id="KW-0238">DNA-binding</keyword>
<evidence type="ECO:0000256" key="6">
    <source>
        <dbReference type="ARBA" id="ARBA00023163"/>
    </source>
</evidence>
<dbReference type="Proteomes" id="UP000436047">
    <property type="component" value="Unassembled WGS sequence"/>
</dbReference>
<dbReference type="GO" id="GO:0005829">
    <property type="term" value="C:cytosol"/>
    <property type="evidence" value="ECO:0007669"/>
    <property type="project" value="TreeGrafter"/>
</dbReference>
<evidence type="ECO:0000256" key="2">
    <source>
        <dbReference type="ARBA" id="ARBA00022553"/>
    </source>
</evidence>
<dbReference type="GeneID" id="86056209"/>
<dbReference type="PANTHER" id="PTHR48111:SF1">
    <property type="entry name" value="TWO-COMPONENT RESPONSE REGULATOR ORR33"/>
    <property type="match status" value="1"/>
</dbReference>
<dbReference type="PROSITE" id="PS50110">
    <property type="entry name" value="RESPONSE_REGULATORY"/>
    <property type="match status" value="1"/>
</dbReference>
<keyword evidence="2 8" id="KW-0597">Phosphoprotein</keyword>
<dbReference type="GO" id="GO:0000976">
    <property type="term" value="F:transcription cis-regulatory region binding"/>
    <property type="evidence" value="ECO:0007669"/>
    <property type="project" value="TreeGrafter"/>
</dbReference>
<dbReference type="GO" id="GO:0006355">
    <property type="term" value="P:regulation of DNA-templated transcription"/>
    <property type="evidence" value="ECO:0007669"/>
    <property type="project" value="InterPro"/>
</dbReference>
<feature type="DNA-binding region" description="OmpR/PhoB-type" evidence="9">
    <location>
        <begin position="121"/>
        <end position="216"/>
    </location>
</feature>
<dbReference type="SMART" id="SM00448">
    <property type="entry name" value="REC"/>
    <property type="match status" value="1"/>
</dbReference>
<dbReference type="Pfam" id="PF00072">
    <property type="entry name" value="Response_reg"/>
    <property type="match status" value="1"/>
</dbReference>
<protein>
    <recommendedName>
        <fullName evidence="1">Stage 0 sporulation protein A homolog</fullName>
    </recommendedName>
</protein>
<evidence type="ECO:0000313" key="12">
    <source>
        <dbReference type="EMBL" id="MSS91318.1"/>
    </source>
</evidence>
<evidence type="ECO:0000256" key="9">
    <source>
        <dbReference type="PROSITE-ProRule" id="PRU01091"/>
    </source>
</evidence>
<dbReference type="GO" id="GO:0032993">
    <property type="term" value="C:protein-DNA complex"/>
    <property type="evidence" value="ECO:0007669"/>
    <property type="project" value="TreeGrafter"/>
</dbReference>
<dbReference type="SUPFAM" id="SSF52172">
    <property type="entry name" value="CheY-like"/>
    <property type="match status" value="1"/>
</dbReference>
<evidence type="ECO:0000259" key="11">
    <source>
        <dbReference type="PROSITE" id="PS51755"/>
    </source>
</evidence>
<organism evidence="12 13">
    <name type="scientific">Eisenbergiella porci</name>
    <dbReference type="NCBI Taxonomy" id="2652274"/>
    <lineage>
        <taxon>Bacteria</taxon>
        <taxon>Bacillati</taxon>
        <taxon>Bacillota</taxon>
        <taxon>Clostridia</taxon>
        <taxon>Lachnospirales</taxon>
        <taxon>Lachnospiraceae</taxon>
        <taxon>Eisenbergiella</taxon>
    </lineage>
</organism>
<dbReference type="PROSITE" id="PS51755">
    <property type="entry name" value="OMPR_PHOB"/>
    <property type="match status" value="1"/>
</dbReference>
<dbReference type="Pfam" id="PF00486">
    <property type="entry name" value="Trans_reg_C"/>
    <property type="match status" value="1"/>
</dbReference>
<evidence type="ECO:0000256" key="1">
    <source>
        <dbReference type="ARBA" id="ARBA00018672"/>
    </source>
</evidence>
<dbReference type="RefSeq" id="WP_154467677.1">
    <property type="nucleotide sequence ID" value="NZ_VUMI01000062.1"/>
</dbReference>
<sequence length="218" mass="25200">MNILIVEDDEAIANLIKINLIAEGYDCVCAYDGKAGADYIEKYPYDLILLDIMLPEINGYELLEYIKPLGTPVIFITAKGNVEERIRGLRLGADDYIVKPFQVGELIARVESLLRRYGKVNKKLTFADVEIDMVSRTVSKNGIVVDLTVKEFDLLVELVQNKNVALYRDRLYEKIWGEVFMGDTRTLDSHIQRLRRKLNWEKYIKTVFRIGYRLEEGQ</sequence>
<evidence type="ECO:0000256" key="7">
    <source>
        <dbReference type="ARBA" id="ARBA00024867"/>
    </source>
</evidence>